<dbReference type="Proteomes" id="UP001596405">
    <property type="component" value="Unassembled WGS sequence"/>
</dbReference>
<evidence type="ECO:0008006" key="3">
    <source>
        <dbReference type="Google" id="ProtNLM"/>
    </source>
</evidence>
<proteinExistence type="predicted"/>
<dbReference type="InterPro" id="IPR029063">
    <property type="entry name" value="SAM-dependent_MTases_sf"/>
</dbReference>
<name>A0ABW2DMJ5_9BACT</name>
<protein>
    <recommendedName>
        <fullName evidence="3">Class I SAM-dependent methyltransferase</fullName>
    </recommendedName>
</protein>
<accession>A0ABW2DMJ5</accession>
<keyword evidence="2" id="KW-1185">Reference proteome</keyword>
<evidence type="ECO:0000313" key="2">
    <source>
        <dbReference type="Proteomes" id="UP001596405"/>
    </source>
</evidence>
<dbReference type="EMBL" id="JBHSYQ010000004">
    <property type="protein sequence ID" value="MFC6997996.1"/>
    <property type="molecule type" value="Genomic_DNA"/>
</dbReference>
<dbReference type="SUPFAM" id="SSF53335">
    <property type="entry name" value="S-adenosyl-L-methionine-dependent methyltransferases"/>
    <property type="match status" value="1"/>
</dbReference>
<organism evidence="1 2">
    <name type="scientific">Rufibacter roseus</name>
    <dbReference type="NCBI Taxonomy" id="1567108"/>
    <lineage>
        <taxon>Bacteria</taxon>
        <taxon>Pseudomonadati</taxon>
        <taxon>Bacteroidota</taxon>
        <taxon>Cytophagia</taxon>
        <taxon>Cytophagales</taxon>
        <taxon>Hymenobacteraceae</taxon>
        <taxon>Rufibacter</taxon>
    </lineage>
</organism>
<reference evidence="2" key="1">
    <citation type="journal article" date="2019" name="Int. J. Syst. Evol. Microbiol.">
        <title>The Global Catalogue of Microorganisms (GCM) 10K type strain sequencing project: providing services to taxonomists for standard genome sequencing and annotation.</title>
        <authorList>
            <consortium name="The Broad Institute Genomics Platform"/>
            <consortium name="The Broad Institute Genome Sequencing Center for Infectious Disease"/>
            <person name="Wu L."/>
            <person name="Ma J."/>
        </authorList>
    </citation>
    <scope>NUCLEOTIDE SEQUENCE [LARGE SCALE GENOMIC DNA]</scope>
    <source>
        <strain evidence="2">CGMCC 4.7393</strain>
    </source>
</reference>
<evidence type="ECO:0000313" key="1">
    <source>
        <dbReference type="EMBL" id="MFC6997996.1"/>
    </source>
</evidence>
<dbReference type="RefSeq" id="WP_066621820.1">
    <property type="nucleotide sequence ID" value="NZ_JBHSYQ010000004.1"/>
</dbReference>
<gene>
    <name evidence="1" type="ORF">ACFQHR_10185</name>
</gene>
<sequence length="303" mass="35104">MEKLLEAIDQQMVFHQKVNLLCADSLSPFGFTPALVDYLQQQARALVNLSQPEEDYLLERLVHQALVTFSQANQFYHFNAFDRESLKKVYQKLLNQLKELPQPIPEEELQQLARRHYRILQGWLKKTNPFAKALYTAEEPYLAQEVVCEEYSAAAQLQLLGIDPAKLQEPILDLGCGQQAYLVHHLRNLGLEAYGIDRNVSPGKFLFQTDWFEFNVEDRQWGTILSNVGFSNHFRHHHLRVSGDYTAYASRYRQILLSLKREGVFYYAPDLPFVEQHLPLDEFKVQKQPVPGTSYHAAAVVRL</sequence>
<comment type="caution">
    <text evidence="1">The sequence shown here is derived from an EMBL/GenBank/DDBJ whole genome shotgun (WGS) entry which is preliminary data.</text>
</comment>